<reference evidence="1 2" key="1">
    <citation type="submission" date="2021-07" db="EMBL/GenBank/DDBJ databases">
        <title>Whole Genome Sequence of Nocardia Iowensis.</title>
        <authorList>
            <person name="Lamm A."/>
            <person name="Collins-Fairclough A.M."/>
            <person name="Bunk B."/>
            <person name="Sproer C."/>
        </authorList>
    </citation>
    <scope>NUCLEOTIDE SEQUENCE [LARGE SCALE GENOMIC DNA]</scope>
    <source>
        <strain evidence="1 2">NRRL 5646</strain>
    </source>
</reference>
<proteinExistence type="predicted"/>
<dbReference type="EMBL" id="CP078145">
    <property type="protein sequence ID" value="QXN94770.1"/>
    <property type="molecule type" value="Genomic_DNA"/>
</dbReference>
<sequence length="98" mass="11516">MDDYFSPVHRPWRLLLWNEDSERWESKGWGSPDITGAVRSVTEYATKGQRKRIVFIEEREHHRVGMKNYRARTVWEGTRLPSYFGQGFEVGNLDEVGG</sequence>
<dbReference type="Proteomes" id="UP000694257">
    <property type="component" value="Chromosome"/>
</dbReference>
<organism evidence="1 2">
    <name type="scientific">Nocardia iowensis</name>
    <dbReference type="NCBI Taxonomy" id="204891"/>
    <lineage>
        <taxon>Bacteria</taxon>
        <taxon>Bacillati</taxon>
        <taxon>Actinomycetota</taxon>
        <taxon>Actinomycetes</taxon>
        <taxon>Mycobacteriales</taxon>
        <taxon>Nocardiaceae</taxon>
        <taxon>Nocardia</taxon>
    </lineage>
</organism>
<keyword evidence="2" id="KW-1185">Reference proteome</keyword>
<evidence type="ECO:0000313" key="1">
    <source>
        <dbReference type="EMBL" id="QXN94770.1"/>
    </source>
</evidence>
<accession>A0ABX8S2I1</accession>
<protein>
    <submittedName>
        <fullName evidence="1">Uncharacterized protein</fullName>
    </submittedName>
</protein>
<dbReference type="RefSeq" id="WP_218477427.1">
    <property type="nucleotide sequence ID" value="NZ_BAABJN010000007.1"/>
</dbReference>
<evidence type="ECO:0000313" key="2">
    <source>
        <dbReference type="Proteomes" id="UP000694257"/>
    </source>
</evidence>
<gene>
    <name evidence="1" type="ORF">KV110_18000</name>
</gene>
<name>A0ABX8S2I1_NOCIO</name>